<organism evidence="1 2">
    <name type="scientific">Pseudomonas putida</name>
    <name type="common">Arthrobacter siderocapsulatus</name>
    <dbReference type="NCBI Taxonomy" id="303"/>
    <lineage>
        <taxon>Bacteria</taxon>
        <taxon>Pseudomonadati</taxon>
        <taxon>Pseudomonadota</taxon>
        <taxon>Gammaproteobacteria</taxon>
        <taxon>Pseudomonadales</taxon>
        <taxon>Pseudomonadaceae</taxon>
        <taxon>Pseudomonas</taxon>
    </lineage>
</organism>
<reference evidence="1 2" key="1">
    <citation type="submission" date="2015-11" db="EMBL/GenBank/DDBJ databases">
        <title>Complete genome sequencing of a biphenyl-degrading bacterium, Pseudomonas putida KF715 (=NBRC110667).</title>
        <authorList>
            <person name="Suenaga H."/>
            <person name="Fujihara N."/>
            <person name="Watanabe T."/>
            <person name="Hirose J."/>
            <person name="Kimura N."/>
            <person name="Yamazoe A."/>
            <person name="Hosoyama A."/>
            <person name="Shimodaira J."/>
            <person name="Furukawa K."/>
        </authorList>
    </citation>
    <scope>NUCLEOTIDE SEQUENCE [LARGE SCALE GENOMIC DNA]</scope>
    <source>
        <strain evidence="1 2">KF715</strain>
    </source>
</reference>
<protein>
    <submittedName>
        <fullName evidence="1">4-hydroxyphenylacetate degradation bifunctional isomerase</fullName>
    </submittedName>
</protein>
<gene>
    <name evidence="1" type="ORF">KF715C_ch34610</name>
</gene>
<accession>A0A1L7NF08</accession>
<dbReference type="AlphaFoldDB" id="A0A1L7NF08"/>
<name>A0A1L7NF08_PSEPU</name>
<evidence type="ECO:0000313" key="1">
    <source>
        <dbReference type="EMBL" id="BAW24034.1"/>
    </source>
</evidence>
<keyword evidence="1" id="KW-0413">Isomerase</keyword>
<dbReference type="GO" id="GO:0016853">
    <property type="term" value="F:isomerase activity"/>
    <property type="evidence" value="ECO:0007669"/>
    <property type="project" value="UniProtKB-KW"/>
</dbReference>
<dbReference type="EMBL" id="AP015029">
    <property type="protein sequence ID" value="BAW24034.1"/>
    <property type="molecule type" value="Genomic_DNA"/>
</dbReference>
<evidence type="ECO:0000313" key="2">
    <source>
        <dbReference type="Proteomes" id="UP000218731"/>
    </source>
</evidence>
<sequence>MRRPASDIATGTLFGIALNYQGLFDSRLAEFNEPPCQMKWW</sequence>
<dbReference type="Proteomes" id="UP000218731">
    <property type="component" value="Chromosome 1"/>
</dbReference>
<proteinExistence type="predicted"/>